<protein>
    <submittedName>
        <fullName evidence="1">Uncharacterized protein</fullName>
    </submittedName>
</protein>
<sequence>MNSYKLPLISVSLYDKISINRDAFAYLYYSFQQAISSFSNCLIHLKDMLNF</sequence>
<organism evidence="1 2">
    <name type="scientific">Sphingobacterium multivorum</name>
    <dbReference type="NCBI Taxonomy" id="28454"/>
    <lineage>
        <taxon>Bacteria</taxon>
        <taxon>Pseudomonadati</taxon>
        <taxon>Bacteroidota</taxon>
        <taxon>Sphingobacteriia</taxon>
        <taxon>Sphingobacteriales</taxon>
        <taxon>Sphingobacteriaceae</taxon>
        <taxon>Sphingobacterium</taxon>
    </lineage>
</organism>
<name>A0A653Y1P0_SPHMU</name>
<dbReference type="EMBL" id="CABWMV010000003">
    <property type="protein sequence ID" value="VXC36331.1"/>
    <property type="molecule type" value="Genomic_DNA"/>
</dbReference>
<evidence type="ECO:0000313" key="2">
    <source>
        <dbReference type="Proteomes" id="UP000432350"/>
    </source>
</evidence>
<proteinExistence type="predicted"/>
<dbReference type="Proteomes" id="UP000432350">
    <property type="component" value="Unassembled WGS sequence"/>
</dbReference>
<accession>A0A653Y1P0</accession>
<evidence type="ECO:0000313" key="1">
    <source>
        <dbReference type="EMBL" id="VXC36331.1"/>
    </source>
</evidence>
<gene>
    <name evidence="1" type="ORF">SPHINGO8BC_110034</name>
</gene>
<dbReference type="AlphaFoldDB" id="A0A653Y1P0"/>
<reference evidence="1 2" key="1">
    <citation type="submission" date="2019-10" db="EMBL/GenBank/DDBJ databases">
        <authorList>
            <person name="Karimi E."/>
        </authorList>
    </citation>
    <scope>NUCLEOTIDE SEQUENCE [LARGE SCALE GENOMIC DNA]</scope>
    <source>
        <strain evidence="1">Sphingobacterium sp. 8BC</strain>
    </source>
</reference>